<sequence>MKREQRLTSPSALQLLRKKLKPFTYFIVAAFLNLTIGCSYYKVRSLPAKEDNFSSAYKYTSEKPKKYVILHFEGGEVNLDKIVLDDVKKEITAVPNGIDNSHLLYPLKKGKTSARFDRSKSKKHYEIHFYADKKIDVTPDVITIPFSDISKVEVYELNHGRIALSATGITLASLALVFILILLLKSSCPYVYIKNGDSYVFTGELYPGAILPSLERTDYLLLPEFNPDNGEYVLKITNELLEVQYTDLAELITIEHPENSAVLLDQKGAIQCISNPVTPQEVSSNNTPSDLKPALLKDDHSYLFDKKLPESKSNEMVFNFKNTGSTQKKLVLRAKNSLWFDYLYGKFNEQFGSYYNTFQKQQRKMTSDKVIKWRDEQHIPLSVYVKSNEKWKLVEKINPTGPMAFRDLVVPINNIATDSETIEIKLETGFMFWEVDYVALDQTDNPKLNVSVIKPNSAIDENGKEVTNLLTSEDKKYLVQPNPDNAVTVRYNAPTTQKGMKQTVYLKNKGYYEYIRNYTGNPDFSKLKTFRNPGRLSDYSEEEFLRITTSKNLNEIVFNHE</sequence>
<dbReference type="EMBL" id="FMTY01000003">
    <property type="protein sequence ID" value="SCX10324.1"/>
    <property type="molecule type" value="Genomic_DNA"/>
</dbReference>
<evidence type="ECO:0000313" key="3">
    <source>
        <dbReference type="Proteomes" id="UP000182124"/>
    </source>
</evidence>
<organism evidence="2 3">
    <name type="scientific">Flavobacterium saliperosum</name>
    <dbReference type="NCBI Taxonomy" id="329186"/>
    <lineage>
        <taxon>Bacteria</taxon>
        <taxon>Pseudomonadati</taxon>
        <taxon>Bacteroidota</taxon>
        <taxon>Flavobacteriia</taxon>
        <taxon>Flavobacteriales</taxon>
        <taxon>Flavobacteriaceae</taxon>
        <taxon>Flavobacterium</taxon>
    </lineage>
</organism>
<keyword evidence="1" id="KW-0812">Transmembrane</keyword>
<dbReference type="Proteomes" id="UP000182124">
    <property type="component" value="Unassembled WGS sequence"/>
</dbReference>
<dbReference type="RefSeq" id="WP_035654755.1">
    <property type="nucleotide sequence ID" value="NZ_CBCSBQ010000008.1"/>
</dbReference>
<reference evidence="2 3" key="1">
    <citation type="submission" date="2016-10" db="EMBL/GenBank/DDBJ databases">
        <authorList>
            <person name="de Groot N.N."/>
        </authorList>
    </citation>
    <scope>NUCLEOTIDE SEQUENCE [LARGE SCALE GENOMIC DNA]</scope>
    <source>
        <strain evidence="2 3">CGMCC 1.3801</strain>
    </source>
</reference>
<feature type="transmembrane region" description="Helical" evidence="1">
    <location>
        <begin position="23"/>
        <end position="43"/>
    </location>
</feature>
<protein>
    <submittedName>
        <fullName evidence="2">Uncharacterized protein</fullName>
    </submittedName>
</protein>
<accession>A0A1G4VRS8</accession>
<keyword evidence="1" id="KW-1133">Transmembrane helix</keyword>
<name>A0A1G4VRS8_9FLAO</name>
<dbReference type="AlphaFoldDB" id="A0A1G4VRS8"/>
<evidence type="ECO:0000313" key="2">
    <source>
        <dbReference type="EMBL" id="SCX10324.1"/>
    </source>
</evidence>
<evidence type="ECO:0000256" key="1">
    <source>
        <dbReference type="SAM" id="Phobius"/>
    </source>
</evidence>
<gene>
    <name evidence="2" type="ORF">SAMN02927925_01542</name>
</gene>
<dbReference type="STRING" id="329186.SAMN02927925_01542"/>
<keyword evidence="1" id="KW-0472">Membrane</keyword>
<proteinExistence type="predicted"/>
<feature type="transmembrane region" description="Helical" evidence="1">
    <location>
        <begin position="162"/>
        <end position="184"/>
    </location>
</feature>